<gene>
    <name evidence="3" type="ORF">WI372_12250</name>
</gene>
<feature type="transmembrane region" description="Helical" evidence="2">
    <location>
        <begin position="193"/>
        <end position="221"/>
    </location>
</feature>
<accession>A0ABU9EC97</accession>
<evidence type="ECO:0000256" key="1">
    <source>
        <dbReference type="SAM" id="MobiDB-lite"/>
    </source>
</evidence>
<keyword evidence="2" id="KW-0472">Membrane</keyword>
<dbReference type="EMBL" id="JBBHLI010000007">
    <property type="protein sequence ID" value="MEK9501754.1"/>
    <property type="molecule type" value="Genomic_DNA"/>
</dbReference>
<sequence>MTDDRRLSDDQARRLWQRAAELQSEAARTLEERSRGLAEREADEDPGTGYSLTHVRQAALEAGISPEFVDLAIQEARSDDDADEGIAGRIMGEGPRWLTVSRLYEYPAAKVFQSMQRVFPQLRLNLVDTRGEPLEGGWMDFELPAVGLQDTHRLMVDLYHWADIREFHVRISPLGEDRSEVTIRAPLGYSRKLGGWVVGGLAPVGGLLAALLTGAVVAAVISGMSLAPVLGWLLPWGSALGAFGLGTAGGLKGLRTLSRSGWAKGEAALEKLLGSLATDIRTGGAFQPIAPPPSANPMLTLPNLLDG</sequence>
<feature type="compositionally biased region" description="Basic and acidic residues" evidence="1">
    <location>
        <begin position="28"/>
        <end position="40"/>
    </location>
</feature>
<dbReference type="RefSeq" id="WP_405278761.1">
    <property type="nucleotide sequence ID" value="NZ_CP144380.1"/>
</dbReference>
<keyword evidence="2" id="KW-1133">Transmembrane helix</keyword>
<evidence type="ECO:0000313" key="3">
    <source>
        <dbReference type="EMBL" id="MEK9501754.1"/>
    </source>
</evidence>
<name>A0ABU9EC97_9BACT</name>
<organism evidence="3 4">
    <name type="scientific">Gaopeijia maritima</name>
    <dbReference type="NCBI Taxonomy" id="3119007"/>
    <lineage>
        <taxon>Bacteria</taxon>
        <taxon>Pseudomonadati</taxon>
        <taxon>Gemmatimonadota</taxon>
        <taxon>Longimicrobiia</taxon>
        <taxon>Gaopeijiales</taxon>
        <taxon>Gaopeijiaceae</taxon>
        <taxon>Gaopeijia</taxon>
    </lineage>
</organism>
<keyword evidence="2" id="KW-0812">Transmembrane</keyword>
<dbReference type="Proteomes" id="UP001484239">
    <property type="component" value="Unassembled WGS sequence"/>
</dbReference>
<reference evidence="3 4" key="1">
    <citation type="submission" date="2024-02" db="EMBL/GenBank/DDBJ databases">
        <title>A novel Gemmatimonadota bacterium.</title>
        <authorList>
            <person name="Du Z.-J."/>
            <person name="Ye Y.-Q."/>
        </authorList>
    </citation>
    <scope>NUCLEOTIDE SEQUENCE [LARGE SCALE GENOMIC DNA]</scope>
    <source>
        <strain evidence="3 4">DH-20</strain>
    </source>
</reference>
<comment type="caution">
    <text evidence="3">The sequence shown here is derived from an EMBL/GenBank/DDBJ whole genome shotgun (WGS) entry which is preliminary data.</text>
</comment>
<keyword evidence="4" id="KW-1185">Reference proteome</keyword>
<proteinExistence type="predicted"/>
<evidence type="ECO:0000313" key="4">
    <source>
        <dbReference type="Proteomes" id="UP001484239"/>
    </source>
</evidence>
<evidence type="ECO:0000256" key="2">
    <source>
        <dbReference type="SAM" id="Phobius"/>
    </source>
</evidence>
<feature type="transmembrane region" description="Helical" evidence="2">
    <location>
        <begin position="233"/>
        <end position="254"/>
    </location>
</feature>
<feature type="region of interest" description="Disordered" evidence="1">
    <location>
        <begin position="27"/>
        <end position="49"/>
    </location>
</feature>
<protein>
    <submittedName>
        <fullName evidence="3">Uncharacterized protein</fullName>
    </submittedName>
</protein>